<evidence type="ECO:0000313" key="3">
    <source>
        <dbReference type="Proteomes" id="UP000634136"/>
    </source>
</evidence>
<organism evidence="2 3">
    <name type="scientific">Senna tora</name>
    <dbReference type="NCBI Taxonomy" id="362788"/>
    <lineage>
        <taxon>Eukaryota</taxon>
        <taxon>Viridiplantae</taxon>
        <taxon>Streptophyta</taxon>
        <taxon>Embryophyta</taxon>
        <taxon>Tracheophyta</taxon>
        <taxon>Spermatophyta</taxon>
        <taxon>Magnoliopsida</taxon>
        <taxon>eudicotyledons</taxon>
        <taxon>Gunneridae</taxon>
        <taxon>Pentapetalae</taxon>
        <taxon>rosids</taxon>
        <taxon>fabids</taxon>
        <taxon>Fabales</taxon>
        <taxon>Fabaceae</taxon>
        <taxon>Caesalpinioideae</taxon>
        <taxon>Cassia clade</taxon>
        <taxon>Senna</taxon>
    </lineage>
</organism>
<evidence type="ECO:0000256" key="1">
    <source>
        <dbReference type="SAM" id="MobiDB-lite"/>
    </source>
</evidence>
<sequence length="138" mass="15532">MPPHGGRFLEDDISSKTQLNIRPTVSLKESNVVRSENHQPQMKPFSHGTLVALSNALVSQKSQVKGEEASSVQDLQRQKLPLPSQLPAAQQQRYDLNGENSKLNMRKIQQKSDRNSRAFVGTCWKQYCNAGEAKWSLK</sequence>
<dbReference type="AlphaFoldDB" id="A0A834WYM7"/>
<feature type="compositionally biased region" description="Polar residues" evidence="1">
    <location>
        <begin position="20"/>
        <end position="40"/>
    </location>
</feature>
<proteinExistence type="predicted"/>
<protein>
    <submittedName>
        <fullName evidence="2">RNA polymerase II C-terminal domain phosphatase-like 2</fullName>
    </submittedName>
</protein>
<keyword evidence="3" id="KW-1185">Reference proteome</keyword>
<evidence type="ECO:0000313" key="2">
    <source>
        <dbReference type="EMBL" id="KAF7834694.1"/>
    </source>
</evidence>
<gene>
    <name evidence="2" type="ORF">G2W53_009553</name>
</gene>
<reference evidence="2" key="1">
    <citation type="submission" date="2020-09" db="EMBL/GenBank/DDBJ databases">
        <title>Genome-Enabled Discovery of Anthraquinone Biosynthesis in Senna tora.</title>
        <authorList>
            <person name="Kang S.-H."/>
            <person name="Pandey R.P."/>
            <person name="Lee C.-M."/>
            <person name="Sim J.-S."/>
            <person name="Jeong J.-T."/>
            <person name="Choi B.-S."/>
            <person name="Jung M."/>
            <person name="Ginzburg D."/>
            <person name="Zhao K."/>
            <person name="Won S.Y."/>
            <person name="Oh T.-J."/>
            <person name="Yu Y."/>
            <person name="Kim N.-H."/>
            <person name="Lee O.R."/>
            <person name="Lee T.-H."/>
            <person name="Bashyal P."/>
            <person name="Kim T.-S."/>
            <person name="Lee W.-H."/>
            <person name="Kawkins C."/>
            <person name="Kim C.-K."/>
            <person name="Kim J.S."/>
            <person name="Ahn B.O."/>
            <person name="Rhee S.Y."/>
            <person name="Sohng J.K."/>
        </authorList>
    </citation>
    <scope>NUCLEOTIDE SEQUENCE</scope>
    <source>
        <tissue evidence="2">Leaf</tissue>
    </source>
</reference>
<comment type="caution">
    <text evidence="2">The sequence shown here is derived from an EMBL/GenBank/DDBJ whole genome shotgun (WGS) entry which is preliminary data.</text>
</comment>
<name>A0A834WYM7_9FABA</name>
<dbReference type="Proteomes" id="UP000634136">
    <property type="component" value="Unassembled WGS sequence"/>
</dbReference>
<accession>A0A834WYM7</accession>
<feature type="region of interest" description="Disordered" evidence="1">
    <location>
        <begin position="20"/>
        <end position="45"/>
    </location>
</feature>
<dbReference type="EMBL" id="JAAIUW010000004">
    <property type="protein sequence ID" value="KAF7834694.1"/>
    <property type="molecule type" value="Genomic_DNA"/>
</dbReference>